<comment type="similarity">
    <text evidence="2">Belongs to the THOC5 family.</text>
</comment>
<evidence type="ECO:0008006" key="7">
    <source>
        <dbReference type="Google" id="ProtNLM"/>
    </source>
</evidence>
<feature type="compositionally biased region" description="Basic and acidic residues" evidence="4">
    <location>
        <begin position="1"/>
        <end position="13"/>
    </location>
</feature>
<keyword evidence="3" id="KW-0539">Nucleus</keyword>
<dbReference type="InterPro" id="IPR019163">
    <property type="entry name" value="THO_Thoc5"/>
</dbReference>
<proteinExistence type="inferred from homology"/>
<gene>
    <name evidence="5" type="ORF">LARSCL_LOCUS21678</name>
</gene>
<comment type="subcellular location">
    <subcellularLocation>
        <location evidence="1">Nucleus</location>
    </subcellularLocation>
</comment>
<evidence type="ECO:0000313" key="5">
    <source>
        <dbReference type="EMBL" id="CAL1299997.1"/>
    </source>
</evidence>
<dbReference type="AlphaFoldDB" id="A0AAV2BVV7"/>
<dbReference type="GO" id="GO:0000445">
    <property type="term" value="C:THO complex part of transcription export complex"/>
    <property type="evidence" value="ECO:0007669"/>
    <property type="project" value="TreeGrafter"/>
</dbReference>
<evidence type="ECO:0000313" key="6">
    <source>
        <dbReference type="Proteomes" id="UP001497382"/>
    </source>
</evidence>
<protein>
    <recommendedName>
        <fullName evidence="7">THO complex subunit 5</fullName>
    </recommendedName>
</protein>
<dbReference type="EMBL" id="CAXIEN010000528">
    <property type="protein sequence ID" value="CAL1299997.1"/>
    <property type="molecule type" value="Genomic_DNA"/>
</dbReference>
<feature type="compositionally biased region" description="Basic and acidic residues" evidence="4">
    <location>
        <begin position="311"/>
        <end position="329"/>
    </location>
</feature>
<organism evidence="5 6">
    <name type="scientific">Larinioides sclopetarius</name>
    <dbReference type="NCBI Taxonomy" id="280406"/>
    <lineage>
        <taxon>Eukaryota</taxon>
        <taxon>Metazoa</taxon>
        <taxon>Ecdysozoa</taxon>
        <taxon>Arthropoda</taxon>
        <taxon>Chelicerata</taxon>
        <taxon>Arachnida</taxon>
        <taxon>Araneae</taxon>
        <taxon>Araneomorphae</taxon>
        <taxon>Entelegynae</taxon>
        <taxon>Araneoidea</taxon>
        <taxon>Araneidae</taxon>
        <taxon>Larinioides</taxon>
    </lineage>
</organism>
<feature type="region of interest" description="Disordered" evidence="4">
    <location>
        <begin position="297"/>
        <end position="329"/>
    </location>
</feature>
<accession>A0AAV2BVV7</accession>
<evidence type="ECO:0000256" key="4">
    <source>
        <dbReference type="SAM" id="MobiDB-lite"/>
    </source>
</evidence>
<evidence type="ECO:0000256" key="3">
    <source>
        <dbReference type="ARBA" id="ARBA00023242"/>
    </source>
</evidence>
<dbReference type="PANTHER" id="PTHR13375">
    <property type="entry name" value="FMS INTERACTING PROTEIN"/>
    <property type="match status" value="1"/>
</dbReference>
<dbReference type="GO" id="GO:0006406">
    <property type="term" value="P:mRNA export from nucleus"/>
    <property type="evidence" value="ECO:0007669"/>
    <property type="project" value="TreeGrafter"/>
</dbReference>
<dbReference type="Pfam" id="PF09766">
    <property type="entry name" value="FmiP_Thoc5"/>
    <property type="match status" value="1"/>
</dbReference>
<dbReference type="GO" id="GO:0003729">
    <property type="term" value="F:mRNA binding"/>
    <property type="evidence" value="ECO:0007669"/>
    <property type="project" value="TreeGrafter"/>
</dbReference>
<sequence length="714" mass="82460">MNKKEKNEISSREKKAKRIKTHHARPNILSILPVNVDCFRLEEQEAADDCYEKFLETCDKMRDYFHNICISKRGKENESVAIQLRPFVCMLTMRLKKLNRLDKHQWKKSRDAVNERKQKVDALHLHYQNLLYEATHLQKEVTKCLEFRSLDEEIELVTVEEFYRDAPETISKPEVTKNDPHELRLARLFWESEQRKRFAQKLKEAEVTKQQYIQAQKVLQENLANILPILKSIIDAAEPFESKMGMPLQAMQVTHKLAKYLSKPLYVLYVQASAYKEHYGGKKMQIDIEGNIDDIKTLQPKPEDLSDESGESDREESTEVDVHRHANSTKKSEANKDILIKHPMIVVMTIEKESKIVLEFKYLVHLHIVTVSVKSLSPEPMSTELIGDLLRADTFLNCLFPGDRGQESPNLASIYLLKTKFGYDDNPFSNETTGWPYTWVQTVCGLEFLSPDPEEMLDSKDLYRKIPASMEKTINTICSRLVSRNQLYHQILSLGKTVSFNDCSTLQVSIWNELCSLSEAPLNPSCKLEQRINAPPKFAALYPSNISSQIRKWCPVSWKEILNDPNAEELQNLGIVNEDSLIYKADLQRGSASLSVLVSIAPEYPVKTPVFLLSLNWKGFHTTASNFALRELEEEINVHFVEALPSEFRDNLLLCQMYHLAVCFDVFLETEYSGDSFEGPHEFQREKVVVRYNRGPSRSRPYKCVSSQGIFTYR</sequence>
<evidence type="ECO:0000256" key="1">
    <source>
        <dbReference type="ARBA" id="ARBA00004123"/>
    </source>
</evidence>
<feature type="region of interest" description="Disordered" evidence="4">
    <location>
        <begin position="1"/>
        <end position="21"/>
    </location>
</feature>
<dbReference type="Proteomes" id="UP001497382">
    <property type="component" value="Unassembled WGS sequence"/>
</dbReference>
<evidence type="ECO:0000256" key="2">
    <source>
        <dbReference type="ARBA" id="ARBA00008044"/>
    </source>
</evidence>
<reference evidence="5 6" key="1">
    <citation type="submission" date="2024-04" db="EMBL/GenBank/DDBJ databases">
        <authorList>
            <person name="Rising A."/>
            <person name="Reimegard J."/>
            <person name="Sonavane S."/>
            <person name="Akerstrom W."/>
            <person name="Nylinder S."/>
            <person name="Hedman E."/>
            <person name="Kallberg Y."/>
        </authorList>
    </citation>
    <scope>NUCLEOTIDE SEQUENCE [LARGE SCALE GENOMIC DNA]</scope>
</reference>
<keyword evidence="6" id="KW-1185">Reference proteome</keyword>
<name>A0AAV2BVV7_9ARAC</name>
<dbReference type="PANTHER" id="PTHR13375:SF3">
    <property type="entry name" value="THO COMPLEX SUBUNIT 5 HOMOLOG"/>
    <property type="match status" value="1"/>
</dbReference>
<comment type="caution">
    <text evidence="5">The sequence shown here is derived from an EMBL/GenBank/DDBJ whole genome shotgun (WGS) entry which is preliminary data.</text>
</comment>